<proteinExistence type="predicted"/>
<dbReference type="AlphaFoldDB" id="A0A381VUK5"/>
<feature type="domain" description="BPL/LPL catalytic" evidence="1">
    <location>
        <begin position="31"/>
        <end position="245"/>
    </location>
</feature>
<dbReference type="Pfam" id="PF21948">
    <property type="entry name" value="LplA-B_cat"/>
    <property type="match status" value="1"/>
</dbReference>
<name>A0A381VUK5_9ZZZZ</name>
<dbReference type="PROSITE" id="PS51733">
    <property type="entry name" value="BPL_LPL_CATALYTIC"/>
    <property type="match status" value="1"/>
</dbReference>
<evidence type="ECO:0000259" key="1">
    <source>
        <dbReference type="PROSITE" id="PS51733"/>
    </source>
</evidence>
<sequence>MHEWRVIEDEPKDGESNMAIDRAVLTSCESGVIPPTLRLYSWERPTLTVGYAQDFAKEIDVHRCRELGIQIVRRPTGGRALLHNHEVTYSFAASIPHPKFPSSLLGAYETIAEALLEGLKEIGVCGATLASGRKTDKGRRSFHSPSCLSSINHFEIEVQGAKLVGSAQRRTKGAFLQHGSILLDLDRALLNSLFKYVTDDNRYRSMDILNNKVITLSECLGKNVTRKEVFQALKNGFSRVLQGNWTSGSLNSFEQVRCRPNSHSMGGVIV</sequence>
<protein>
    <recommendedName>
        <fullName evidence="1">BPL/LPL catalytic domain-containing protein</fullName>
    </recommendedName>
</protein>
<dbReference type="Gene3D" id="3.30.930.10">
    <property type="entry name" value="Bira Bifunctional Protein, Domain 2"/>
    <property type="match status" value="1"/>
</dbReference>
<dbReference type="SUPFAM" id="SSF55681">
    <property type="entry name" value="Class II aaRS and biotin synthetases"/>
    <property type="match status" value="1"/>
</dbReference>
<organism evidence="2">
    <name type="scientific">marine metagenome</name>
    <dbReference type="NCBI Taxonomy" id="408172"/>
    <lineage>
        <taxon>unclassified sequences</taxon>
        <taxon>metagenomes</taxon>
        <taxon>ecological metagenomes</taxon>
    </lineage>
</organism>
<accession>A0A381VUK5</accession>
<dbReference type="InterPro" id="IPR045864">
    <property type="entry name" value="aa-tRNA-synth_II/BPL/LPL"/>
</dbReference>
<dbReference type="EMBL" id="UINC01009664">
    <property type="protein sequence ID" value="SVA43297.1"/>
    <property type="molecule type" value="Genomic_DNA"/>
</dbReference>
<dbReference type="PANTHER" id="PTHR43679:SF2">
    <property type="entry name" value="OCTANOYL-[GCVH]:PROTEIN N-OCTANOYLTRANSFERASE"/>
    <property type="match status" value="1"/>
</dbReference>
<dbReference type="PANTHER" id="PTHR43679">
    <property type="entry name" value="OCTANOYLTRANSFERASE LIPM-RELATED"/>
    <property type="match status" value="1"/>
</dbReference>
<reference evidence="2" key="1">
    <citation type="submission" date="2018-05" db="EMBL/GenBank/DDBJ databases">
        <authorList>
            <person name="Lanie J.A."/>
            <person name="Ng W.-L."/>
            <person name="Kazmierczak K.M."/>
            <person name="Andrzejewski T.M."/>
            <person name="Davidsen T.M."/>
            <person name="Wayne K.J."/>
            <person name="Tettelin H."/>
            <person name="Glass J.I."/>
            <person name="Rusch D."/>
            <person name="Podicherti R."/>
            <person name="Tsui H.-C.T."/>
            <person name="Winkler M.E."/>
        </authorList>
    </citation>
    <scope>NUCLEOTIDE SEQUENCE</scope>
</reference>
<dbReference type="CDD" id="cd16443">
    <property type="entry name" value="LplA"/>
    <property type="match status" value="1"/>
</dbReference>
<gene>
    <name evidence="2" type="ORF">METZ01_LOCUS96151</name>
</gene>
<dbReference type="InterPro" id="IPR004143">
    <property type="entry name" value="BPL_LPL_catalytic"/>
</dbReference>
<evidence type="ECO:0000313" key="2">
    <source>
        <dbReference type="EMBL" id="SVA43297.1"/>
    </source>
</evidence>
<dbReference type="InterPro" id="IPR050664">
    <property type="entry name" value="Octanoyltrans_LipM/LipL"/>
</dbReference>